<organism evidence="10 11">
    <name type="scientific">Candidatus Agrococcus pullicola</name>
    <dbReference type="NCBI Taxonomy" id="2838429"/>
    <lineage>
        <taxon>Bacteria</taxon>
        <taxon>Bacillati</taxon>
        <taxon>Actinomycetota</taxon>
        <taxon>Actinomycetes</taxon>
        <taxon>Micrococcales</taxon>
        <taxon>Microbacteriaceae</taxon>
        <taxon>Agrococcus</taxon>
    </lineage>
</organism>
<keyword evidence="5" id="KW-0547">Nucleotide-binding</keyword>
<keyword evidence="6 10" id="KW-0067">ATP-binding</keyword>
<keyword evidence="4" id="KW-1003">Cell membrane</keyword>
<dbReference type="PROSITE" id="PS00211">
    <property type="entry name" value="ABC_TRANSPORTER_1"/>
    <property type="match status" value="1"/>
</dbReference>
<dbReference type="Proteomes" id="UP000824005">
    <property type="component" value="Unassembled WGS sequence"/>
</dbReference>
<keyword evidence="3" id="KW-0813">Transport</keyword>
<evidence type="ECO:0000256" key="3">
    <source>
        <dbReference type="ARBA" id="ARBA00022448"/>
    </source>
</evidence>
<gene>
    <name evidence="10" type="ORF">H9830_01735</name>
</gene>
<evidence type="ECO:0000256" key="2">
    <source>
        <dbReference type="ARBA" id="ARBA00005417"/>
    </source>
</evidence>
<comment type="similarity">
    <text evidence="2">Belongs to the ABC transporter superfamily.</text>
</comment>
<comment type="subcellular location">
    <subcellularLocation>
        <location evidence="1">Cell membrane</location>
        <topology evidence="1">Peripheral membrane protein</topology>
    </subcellularLocation>
</comment>
<evidence type="ECO:0000259" key="9">
    <source>
        <dbReference type="PROSITE" id="PS50893"/>
    </source>
</evidence>
<dbReference type="GO" id="GO:0016887">
    <property type="term" value="F:ATP hydrolysis activity"/>
    <property type="evidence" value="ECO:0007669"/>
    <property type="project" value="InterPro"/>
</dbReference>
<dbReference type="InterPro" id="IPR030679">
    <property type="entry name" value="ABC_ATPase_HisP-typ"/>
</dbReference>
<reference evidence="10" key="1">
    <citation type="journal article" date="2021" name="PeerJ">
        <title>Extensive microbial diversity within the chicken gut microbiome revealed by metagenomics and culture.</title>
        <authorList>
            <person name="Gilroy R."/>
            <person name="Ravi A."/>
            <person name="Getino M."/>
            <person name="Pursley I."/>
            <person name="Horton D.L."/>
            <person name="Alikhan N.F."/>
            <person name="Baker D."/>
            <person name="Gharbi K."/>
            <person name="Hall N."/>
            <person name="Watson M."/>
            <person name="Adriaenssens E.M."/>
            <person name="Foster-Nyarko E."/>
            <person name="Jarju S."/>
            <person name="Secka A."/>
            <person name="Antonio M."/>
            <person name="Oren A."/>
            <person name="Chaudhuri R.R."/>
            <person name="La Ragione R."/>
            <person name="Hildebrand F."/>
            <person name="Pallen M.J."/>
        </authorList>
    </citation>
    <scope>NUCLEOTIDE SEQUENCE</scope>
    <source>
        <strain evidence="10">ChiGjej1B1-98</strain>
    </source>
</reference>
<dbReference type="InterPro" id="IPR050086">
    <property type="entry name" value="MetN_ABC_transporter-like"/>
</dbReference>
<dbReference type="PANTHER" id="PTHR43166:SF9">
    <property type="entry name" value="GLUTAMATE_ASPARTATE IMPORT ATP-BINDING PROTEIN GLTL"/>
    <property type="match status" value="1"/>
</dbReference>
<dbReference type="PANTHER" id="PTHR43166">
    <property type="entry name" value="AMINO ACID IMPORT ATP-BINDING PROTEIN"/>
    <property type="match status" value="1"/>
</dbReference>
<dbReference type="SMART" id="SM00382">
    <property type="entry name" value="AAA"/>
    <property type="match status" value="1"/>
</dbReference>
<dbReference type="GO" id="GO:0005886">
    <property type="term" value="C:plasma membrane"/>
    <property type="evidence" value="ECO:0007669"/>
    <property type="project" value="UniProtKB-SubCell"/>
</dbReference>
<evidence type="ECO:0000256" key="4">
    <source>
        <dbReference type="ARBA" id="ARBA00022475"/>
    </source>
</evidence>
<dbReference type="Pfam" id="PF00005">
    <property type="entry name" value="ABC_tran"/>
    <property type="match status" value="1"/>
</dbReference>
<name>A0A9D2C878_9MICO</name>
<evidence type="ECO:0000256" key="6">
    <source>
        <dbReference type="ARBA" id="ARBA00022840"/>
    </source>
</evidence>
<dbReference type="InterPro" id="IPR003593">
    <property type="entry name" value="AAA+_ATPase"/>
</dbReference>
<dbReference type="EMBL" id="DXDC01000045">
    <property type="protein sequence ID" value="HIY64982.1"/>
    <property type="molecule type" value="Genomic_DNA"/>
</dbReference>
<dbReference type="GO" id="GO:0005524">
    <property type="term" value="F:ATP binding"/>
    <property type="evidence" value="ECO:0007669"/>
    <property type="project" value="UniProtKB-KW"/>
</dbReference>
<reference evidence="10" key="2">
    <citation type="submission" date="2021-04" db="EMBL/GenBank/DDBJ databases">
        <authorList>
            <person name="Gilroy R."/>
        </authorList>
    </citation>
    <scope>NUCLEOTIDE SEQUENCE</scope>
    <source>
        <strain evidence="10">ChiGjej1B1-98</strain>
    </source>
</reference>
<evidence type="ECO:0000256" key="7">
    <source>
        <dbReference type="ARBA" id="ARBA00022970"/>
    </source>
</evidence>
<dbReference type="PIRSF" id="PIRSF039085">
    <property type="entry name" value="ABC_ATPase_HisP"/>
    <property type="match status" value="1"/>
</dbReference>
<comment type="caution">
    <text evidence="10">The sequence shown here is derived from an EMBL/GenBank/DDBJ whole genome shotgun (WGS) entry which is preliminary data.</text>
</comment>
<evidence type="ECO:0000256" key="8">
    <source>
        <dbReference type="ARBA" id="ARBA00023136"/>
    </source>
</evidence>
<protein>
    <submittedName>
        <fullName evidence="10">Amino acid ABC transporter ATP-binding protein</fullName>
    </submittedName>
</protein>
<sequence>MLSAIDVTKIYHEQPAVDGVTLETSRGEVTAILGPSGSGKSTFLRSLALLEPIDAGEIRFEGELVGQRQRGSRLIPAPERRLAEDRATVGMVFQSFNLFPHMSVEQNIMLALKVHRRGTKSENREMAAEMLNKVGMHGYASKFPSELSGGQQQRVAIARALVLKPKIMLFDEPTSALDPELVREVLRVMEGLAEEGMTMIVVTHEVGFAKNVASRVLLFEHGKVMEDSPPSRFFSSDASSRTAAFLEHVL</sequence>
<keyword evidence="8" id="KW-0472">Membrane</keyword>
<dbReference type="InterPro" id="IPR027417">
    <property type="entry name" value="P-loop_NTPase"/>
</dbReference>
<dbReference type="SUPFAM" id="SSF52540">
    <property type="entry name" value="P-loop containing nucleoside triphosphate hydrolases"/>
    <property type="match status" value="1"/>
</dbReference>
<dbReference type="InterPro" id="IPR003439">
    <property type="entry name" value="ABC_transporter-like_ATP-bd"/>
</dbReference>
<evidence type="ECO:0000313" key="11">
    <source>
        <dbReference type="Proteomes" id="UP000824005"/>
    </source>
</evidence>
<accession>A0A9D2C878</accession>
<proteinExistence type="inferred from homology"/>
<feature type="domain" description="ABC transporter" evidence="9">
    <location>
        <begin position="2"/>
        <end position="246"/>
    </location>
</feature>
<dbReference type="InterPro" id="IPR017871">
    <property type="entry name" value="ABC_transporter-like_CS"/>
</dbReference>
<evidence type="ECO:0000313" key="10">
    <source>
        <dbReference type="EMBL" id="HIY64982.1"/>
    </source>
</evidence>
<dbReference type="Gene3D" id="3.40.50.300">
    <property type="entry name" value="P-loop containing nucleotide triphosphate hydrolases"/>
    <property type="match status" value="1"/>
</dbReference>
<keyword evidence="7" id="KW-0029">Amino-acid transport</keyword>
<dbReference type="AlphaFoldDB" id="A0A9D2C878"/>
<dbReference type="PROSITE" id="PS50893">
    <property type="entry name" value="ABC_TRANSPORTER_2"/>
    <property type="match status" value="1"/>
</dbReference>
<dbReference type="GO" id="GO:0015424">
    <property type="term" value="F:ABC-type amino acid transporter activity"/>
    <property type="evidence" value="ECO:0007669"/>
    <property type="project" value="InterPro"/>
</dbReference>
<evidence type="ECO:0000256" key="5">
    <source>
        <dbReference type="ARBA" id="ARBA00022741"/>
    </source>
</evidence>
<evidence type="ECO:0000256" key="1">
    <source>
        <dbReference type="ARBA" id="ARBA00004202"/>
    </source>
</evidence>